<gene>
    <name evidence="2" type="ORF">BEP19_11570</name>
</gene>
<sequence length="74" mass="8279">MNYETVFIDTEYITLGQFIKLAGVIDTGGQAKDFLSETTVLVNGEKEDRRGKKLYAEDIVQVDAENAFVVARHP</sequence>
<evidence type="ECO:0000313" key="2">
    <source>
        <dbReference type="EMBL" id="RKD22870.1"/>
    </source>
</evidence>
<evidence type="ECO:0000256" key="1">
    <source>
        <dbReference type="PROSITE-ProRule" id="PRU00182"/>
    </source>
</evidence>
<dbReference type="Pfam" id="PF13275">
    <property type="entry name" value="S4_2"/>
    <property type="match status" value="1"/>
</dbReference>
<keyword evidence="3" id="KW-1185">Reference proteome</keyword>
<accession>A0A419SGG7</accession>
<dbReference type="NCBIfam" id="TIGR02988">
    <property type="entry name" value="YaaA_near_RecF"/>
    <property type="match status" value="1"/>
</dbReference>
<dbReference type="InterPro" id="IPR014330">
    <property type="entry name" value="RNA-bd_S4-rel_YaaA"/>
</dbReference>
<dbReference type="AlphaFoldDB" id="A0A419SGG7"/>
<protein>
    <submittedName>
        <fullName evidence="2">Uncharacterized protein</fullName>
    </submittedName>
</protein>
<dbReference type="CDD" id="cd00165">
    <property type="entry name" value="S4"/>
    <property type="match status" value="1"/>
</dbReference>
<keyword evidence="1" id="KW-0694">RNA-binding</keyword>
<dbReference type="Proteomes" id="UP000284219">
    <property type="component" value="Unassembled WGS sequence"/>
</dbReference>
<comment type="caution">
    <text evidence="2">The sequence shown here is derived from an EMBL/GenBank/DDBJ whole genome shotgun (WGS) entry which is preliminary data.</text>
</comment>
<dbReference type="RefSeq" id="WP_120190358.1">
    <property type="nucleotide sequence ID" value="NZ_MCHY01000009.1"/>
</dbReference>
<dbReference type="Gene3D" id="3.10.290.10">
    <property type="entry name" value="RNA-binding S4 domain"/>
    <property type="match status" value="1"/>
</dbReference>
<dbReference type="EMBL" id="MCHY01000009">
    <property type="protein sequence ID" value="RKD22870.1"/>
    <property type="molecule type" value="Genomic_DNA"/>
</dbReference>
<reference evidence="2 3" key="1">
    <citation type="submission" date="2016-08" db="EMBL/GenBank/DDBJ databases">
        <title>Novel Firmicute Genomes.</title>
        <authorList>
            <person name="Poppleton D.I."/>
            <person name="Gribaldo S."/>
        </authorList>
    </citation>
    <scope>NUCLEOTIDE SEQUENCE [LARGE SCALE GENOMIC DNA]</scope>
    <source>
        <strain evidence="2 3">RAOx-1</strain>
    </source>
</reference>
<dbReference type="InterPro" id="IPR036986">
    <property type="entry name" value="S4_RNA-bd_sf"/>
</dbReference>
<proteinExistence type="predicted"/>
<dbReference type="PROSITE" id="PS50889">
    <property type="entry name" value="S4"/>
    <property type="match status" value="1"/>
</dbReference>
<dbReference type="OrthoDB" id="9811532at2"/>
<dbReference type="GO" id="GO:0003723">
    <property type="term" value="F:RNA binding"/>
    <property type="evidence" value="ECO:0007669"/>
    <property type="project" value="UniProtKB-KW"/>
</dbReference>
<evidence type="ECO:0000313" key="3">
    <source>
        <dbReference type="Proteomes" id="UP000284219"/>
    </source>
</evidence>
<organism evidence="2 3">
    <name type="scientific">Ammoniphilus oxalaticus</name>
    <dbReference type="NCBI Taxonomy" id="66863"/>
    <lineage>
        <taxon>Bacteria</taxon>
        <taxon>Bacillati</taxon>
        <taxon>Bacillota</taxon>
        <taxon>Bacilli</taxon>
        <taxon>Bacillales</taxon>
        <taxon>Paenibacillaceae</taxon>
        <taxon>Aneurinibacillus group</taxon>
        <taxon>Ammoniphilus</taxon>
    </lineage>
</organism>
<dbReference type="SUPFAM" id="SSF55174">
    <property type="entry name" value="Alpha-L RNA-binding motif"/>
    <property type="match status" value="1"/>
</dbReference>
<name>A0A419SGG7_9BACL</name>